<proteinExistence type="predicted"/>
<evidence type="ECO:0000256" key="1">
    <source>
        <dbReference type="PROSITE-ProRule" id="PRU00047"/>
    </source>
</evidence>
<feature type="region of interest" description="Disordered" evidence="2">
    <location>
        <begin position="171"/>
        <end position="224"/>
    </location>
</feature>
<gene>
    <name evidence="4" type="ORF">ZIOFF_012676</name>
</gene>
<dbReference type="CDD" id="cd09272">
    <property type="entry name" value="RNase_HI_RT_Ty1"/>
    <property type="match status" value="1"/>
</dbReference>
<dbReference type="PANTHER" id="PTHR11439:SF483">
    <property type="entry name" value="PEPTIDE SYNTHASE GLIP-LIKE, PUTATIVE (AFU_ORTHOLOGUE AFUA_3G12920)-RELATED"/>
    <property type="match status" value="1"/>
</dbReference>
<keyword evidence="1" id="KW-0863">Zinc-finger</keyword>
<keyword evidence="5" id="KW-1185">Reference proteome</keyword>
<dbReference type="AlphaFoldDB" id="A0A8J5I8F2"/>
<evidence type="ECO:0000313" key="5">
    <source>
        <dbReference type="Proteomes" id="UP000734854"/>
    </source>
</evidence>
<dbReference type="PROSITE" id="PS50158">
    <property type="entry name" value="ZF_CCHC"/>
    <property type="match status" value="1"/>
</dbReference>
<dbReference type="GO" id="GO:0008270">
    <property type="term" value="F:zinc ion binding"/>
    <property type="evidence" value="ECO:0007669"/>
    <property type="project" value="UniProtKB-KW"/>
</dbReference>
<evidence type="ECO:0000256" key="2">
    <source>
        <dbReference type="SAM" id="MobiDB-lite"/>
    </source>
</evidence>
<evidence type="ECO:0000259" key="3">
    <source>
        <dbReference type="PROSITE" id="PS50158"/>
    </source>
</evidence>
<dbReference type="GO" id="GO:0003676">
    <property type="term" value="F:nucleic acid binding"/>
    <property type="evidence" value="ECO:0007669"/>
    <property type="project" value="InterPro"/>
</dbReference>
<feature type="compositionally biased region" description="Basic residues" evidence="2">
    <location>
        <begin position="200"/>
        <end position="212"/>
    </location>
</feature>
<dbReference type="PANTHER" id="PTHR11439">
    <property type="entry name" value="GAG-POL-RELATED RETROTRANSPOSON"/>
    <property type="match status" value="1"/>
</dbReference>
<feature type="compositionally biased region" description="Low complexity" evidence="2">
    <location>
        <begin position="214"/>
        <end position="223"/>
    </location>
</feature>
<dbReference type="InterPro" id="IPR001878">
    <property type="entry name" value="Znf_CCHC"/>
</dbReference>
<comment type="caution">
    <text evidence="4">The sequence shown here is derived from an EMBL/GenBank/DDBJ whole genome shotgun (WGS) entry which is preliminary data.</text>
</comment>
<reference evidence="4 5" key="1">
    <citation type="submission" date="2020-08" db="EMBL/GenBank/DDBJ databases">
        <title>Plant Genome Project.</title>
        <authorList>
            <person name="Zhang R.-G."/>
        </authorList>
    </citation>
    <scope>NUCLEOTIDE SEQUENCE [LARGE SCALE GENOMIC DNA]</scope>
    <source>
        <tissue evidence="4">Rhizome</tissue>
    </source>
</reference>
<accession>A0A8J5I8F2</accession>
<sequence>MMSTHLKAQNLWSSIDSGLSEGADANSQRRDQLALGQIHQGVDYSIFGLIANAKTAKEAWDTLKLSYKGVDRAQKSKLQSLRRLYDRCEMSSTETVEHYFSRLTDLVNKMRLYGDKIGDDAVVEKILRTIPLKYDHVVSSIQESHDIELLTIAELKGMIESHIDRIEAKTETPANEEALKSQVTLNTTDSSQRGGGFNRGRGRARRGYRGRGRGNYSNQGRSGDNAMQERFSAHCYNCGKYGHKIADCRYKKFNNHGNQANIAGNYGEDSNESETLLLASNSLPANENVWFLDTGCSNHMCGRRELFSELDESIQSEVTFGNKTKVPILGKEKEKSIIVPDIPDDFLDEQPTQDNVQVSVQSEAPTRRSQRECRLPARLQDYVLNSDWAGDVETRKSTSGYAFHLGSAIFSWSSKKQPVVALSTTEAEYIAATNCAMQAIWLRKILDFLQHKQDGPTTIFCDNKSTIALSKNPVFHGRCKHIDIKYHKIREWVAEKQINIEYCPSECQVADIFTKPMKTEIFLKLKKAIGMANICDLV</sequence>
<dbReference type="InterPro" id="IPR054722">
    <property type="entry name" value="PolX-like_BBD"/>
</dbReference>
<keyword evidence="1" id="KW-0479">Metal-binding</keyword>
<keyword evidence="1" id="KW-0862">Zinc</keyword>
<evidence type="ECO:0000313" key="4">
    <source>
        <dbReference type="EMBL" id="KAG6530437.1"/>
    </source>
</evidence>
<protein>
    <recommendedName>
        <fullName evidence="3">CCHC-type domain-containing protein</fullName>
    </recommendedName>
</protein>
<feature type="domain" description="CCHC-type" evidence="3">
    <location>
        <begin position="235"/>
        <end position="249"/>
    </location>
</feature>
<dbReference type="Proteomes" id="UP000734854">
    <property type="component" value="Unassembled WGS sequence"/>
</dbReference>
<name>A0A8J5I8F2_ZINOF</name>
<dbReference type="EMBL" id="JACMSC010000003">
    <property type="protein sequence ID" value="KAG6530437.1"/>
    <property type="molecule type" value="Genomic_DNA"/>
</dbReference>
<dbReference type="Pfam" id="PF14223">
    <property type="entry name" value="Retrotran_gag_2"/>
    <property type="match status" value="1"/>
</dbReference>
<dbReference type="Pfam" id="PF22936">
    <property type="entry name" value="Pol_BBD"/>
    <property type="match status" value="1"/>
</dbReference>
<organism evidence="4 5">
    <name type="scientific">Zingiber officinale</name>
    <name type="common">Ginger</name>
    <name type="synonym">Amomum zingiber</name>
    <dbReference type="NCBI Taxonomy" id="94328"/>
    <lineage>
        <taxon>Eukaryota</taxon>
        <taxon>Viridiplantae</taxon>
        <taxon>Streptophyta</taxon>
        <taxon>Embryophyta</taxon>
        <taxon>Tracheophyta</taxon>
        <taxon>Spermatophyta</taxon>
        <taxon>Magnoliopsida</taxon>
        <taxon>Liliopsida</taxon>
        <taxon>Zingiberales</taxon>
        <taxon>Zingiberaceae</taxon>
        <taxon>Zingiber</taxon>
    </lineage>
</organism>